<sequence length="58" mass="6541">IMRHGKYQEESVQIQYQDGQILLAISGLHKLSIVSRETGAQPNIGSLSKQGFWKKTKN</sequence>
<name>A0A383BEL1_9ZZZZ</name>
<protein>
    <submittedName>
        <fullName evidence="1">Uncharacterized protein</fullName>
    </submittedName>
</protein>
<dbReference type="EMBL" id="UINC01199457">
    <property type="protein sequence ID" value="SVE17888.1"/>
    <property type="molecule type" value="Genomic_DNA"/>
</dbReference>
<feature type="non-terminal residue" evidence="1">
    <location>
        <position position="1"/>
    </location>
</feature>
<proteinExistence type="predicted"/>
<evidence type="ECO:0000313" key="1">
    <source>
        <dbReference type="EMBL" id="SVE17888.1"/>
    </source>
</evidence>
<reference evidence="1" key="1">
    <citation type="submission" date="2018-05" db="EMBL/GenBank/DDBJ databases">
        <authorList>
            <person name="Lanie J.A."/>
            <person name="Ng W.-L."/>
            <person name="Kazmierczak K.M."/>
            <person name="Andrzejewski T.M."/>
            <person name="Davidsen T.M."/>
            <person name="Wayne K.J."/>
            <person name="Tettelin H."/>
            <person name="Glass J.I."/>
            <person name="Rusch D."/>
            <person name="Podicherti R."/>
            <person name="Tsui H.-C.T."/>
            <person name="Winkler M.E."/>
        </authorList>
    </citation>
    <scope>NUCLEOTIDE SEQUENCE</scope>
</reference>
<gene>
    <name evidence="1" type="ORF">METZ01_LOCUS470742</name>
</gene>
<accession>A0A383BEL1</accession>
<dbReference type="AlphaFoldDB" id="A0A383BEL1"/>
<organism evidence="1">
    <name type="scientific">marine metagenome</name>
    <dbReference type="NCBI Taxonomy" id="408172"/>
    <lineage>
        <taxon>unclassified sequences</taxon>
        <taxon>metagenomes</taxon>
        <taxon>ecological metagenomes</taxon>
    </lineage>
</organism>